<dbReference type="HOGENOM" id="CLU_391036_0_0_1"/>
<dbReference type="Pfam" id="PF00145">
    <property type="entry name" value="DNA_methylase"/>
    <property type="match status" value="1"/>
</dbReference>
<reference evidence="7" key="2">
    <citation type="submission" date="2008-08" db="EMBL/GenBank/DDBJ databases">
        <authorList>
            <consortium name="Diatom Consortium"/>
            <person name="Grigoriev I."/>
            <person name="Grimwood J."/>
            <person name="Kuo A."/>
            <person name="Otillar R.P."/>
            <person name="Salamov A."/>
            <person name="Detter J.C."/>
            <person name="Lindquist E."/>
            <person name="Shapiro H."/>
            <person name="Lucas S."/>
            <person name="Glavina del Rio T."/>
            <person name="Pitluck S."/>
            <person name="Rokhsar D."/>
            <person name="Bowler C."/>
        </authorList>
    </citation>
    <scope>GENOME REANNOTATION</scope>
    <source>
        <strain evidence="7">CCAP 1055/1</strain>
    </source>
</reference>
<dbReference type="GeneID" id="7201369"/>
<reference evidence="6 7" key="1">
    <citation type="journal article" date="2008" name="Nature">
        <title>The Phaeodactylum genome reveals the evolutionary history of diatom genomes.</title>
        <authorList>
            <person name="Bowler C."/>
            <person name="Allen A.E."/>
            <person name="Badger J.H."/>
            <person name="Grimwood J."/>
            <person name="Jabbari K."/>
            <person name="Kuo A."/>
            <person name="Maheswari U."/>
            <person name="Martens C."/>
            <person name="Maumus F."/>
            <person name="Otillar R.P."/>
            <person name="Rayko E."/>
            <person name="Salamov A."/>
            <person name="Vandepoele K."/>
            <person name="Beszteri B."/>
            <person name="Gruber A."/>
            <person name="Heijde M."/>
            <person name="Katinka M."/>
            <person name="Mock T."/>
            <person name="Valentin K."/>
            <person name="Verret F."/>
            <person name="Berges J.A."/>
            <person name="Brownlee C."/>
            <person name="Cadoret J.P."/>
            <person name="Chiovitti A."/>
            <person name="Choi C.J."/>
            <person name="Coesel S."/>
            <person name="De Martino A."/>
            <person name="Detter J.C."/>
            <person name="Durkin C."/>
            <person name="Falciatore A."/>
            <person name="Fournet J."/>
            <person name="Haruta M."/>
            <person name="Huysman M.J."/>
            <person name="Jenkins B.D."/>
            <person name="Jiroutova K."/>
            <person name="Jorgensen R.E."/>
            <person name="Joubert Y."/>
            <person name="Kaplan A."/>
            <person name="Kroger N."/>
            <person name="Kroth P.G."/>
            <person name="La Roche J."/>
            <person name="Lindquist E."/>
            <person name="Lommer M."/>
            <person name="Martin-Jezequel V."/>
            <person name="Lopez P.J."/>
            <person name="Lucas S."/>
            <person name="Mangogna M."/>
            <person name="McGinnis K."/>
            <person name="Medlin L.K."/>
            <person name="Montsant A."/>
            <person name="Oudot-Le Secq M.P."/>
            <person name="Napoli C."/>
            <person name="Obornik M."/>
            <person name="Parker M.S."/>
            <person name="Petit J.L."/>
            <person name="Porcel B.M."/>
            <person name="Poulsen N."/>
            <person name="Robison M."/>
            <person name="Rychlewski L."/>
            <person name="Rynearson T.A."/>
            <person name="Schmutz J."/>
            <person name="Shapiro H."/>
            <person name="Siaut M."/>
            <person name="Stanley M."/>
            <person name="Sussman M.R."/>
            <person name="Taylor A.R."/>
            <person name="Vardi A."/>
            <person name="von Dassow P."/>
            <person name="Vyverman W."/>
            <person name="Willis A."/>
            <person name="Wyrwicz L.S."/>
            <person name="Rokhsar D.S."/>
            <person name="Weissenbach J."/>
            <person name="Armbrust E.V."/>
            <person name="Green B.R."/>
            <person name="Van de Peer Y."/>
            <person name="Grigoriev I.V."/>
        </authorList>
    </citation>
    <scope>NUCLEOTIDE SEQUENCE [LARGE SCALE GENOMIC DNA]</scope>
    <source>
        <strain evidence="6 7">CCAP 1055/1</strain>
    </source>
</reference>
<dbReference type="SUPFAM" id="SSF53335">
    <property type="entry name" value="S-adenosyl-L-methionine-dependent methyltransferases"/>
    <property type="match status" value="1"/>
</dbReference>
<evidence type="ECO:0000313" key="7">
    <source>
        <dbReference type="Proteomes" id="UP000000759"/>
    </source>
</evidence>
<keyword evidence="7" id="KW-1185">Reference proteome</keyword>
<keyword evidence="3" id="KW-0808">Transferase</keyword>
<dbReference type="OrthoDB" id="45973at2759"/>
<evidence type="ECO:0000256" key="3">
    <source>
        <dbReference type="ARBA" id="ARBA00022679"/>
    </source>
</evidence>
<evidence type="ECO:0000313" key="6">
    <source>
        <dbReference type="EMBL" id="EEC47842.1"/>
    </source>
</evidence>
<sequence length="699" mass="79584">MRQRRAKRARVVRRVPDPRVDPDPYDSPPDDDDRTESNEVRQGRRTARSVLARLSRDERLVNTDAEEGAALLDLPSDEEFALLAPFCCAVCRCSRARQARIPADWLWFEPHEGTLWHRRCCHGHYGEETNEHWTVPYLSVYHAKTDLVEAALQREEVLGDANPTEDPQQSSSGTDLEWITERELFRQYEVSKSQEAQLYNDDSEAHSVSILHTHPDYIQGIVQPFRTLVLQRQQDPSLKHGLTVLDMFAGIGTATVCLKRLGLQISKIVRVEHDHISTHVYQENHDCSYNPTLADHGDIKHVYCQKFEDFRDNLEHMAETHGPFDLVIGGPPCVDYSAVNARRQGAEGVQGRYTIEFGHLIRKLERLQNPHPLFYLVENVFLRGDDLAKVRDAFGIDWDPVVLDSLYLSPCRRKRHFITNIPLTEIDFQAEASYSSPRSCLEEGFSLPAHIVDGETTAKASCFMASSTRIDERQSLRMYVFKEPKNDNGRSSDRTIEEGRRYHGRPMSVGEREAMMGYPRGYVEHAVRTLFSTLTEDGLSKLFIGQSWRESLDTKLHHFAGNYHAIPEGTAYRFAEPKSGFEEHILKMTPPQTGTGPEFFDAQEYSKHLIGLAFSVPVVEHLLGPLRDLFECREYEGYTDVPYEWETDCGPLRTTGNTTNGYSLDKNALARDSPTAIPDPVCSGGDHVYPDQSGSYHED</sequence>
<dbReference type="EMBL" id="CM000612">
    <property type="protein sequence ID" value="EEC47842.1"/>
    <property type="molecule type" value="Genomic_DNA"/>
</dbReference>
<dbReference type="eggNOG" id="ENOG502RRC4">
    <property type="taxonomic scope" value="Eukaryota"/>
</dbReference>
<keyword evidence="4" id="KW-0949">S-adenosyl-L-methionine</keyword>
<gene>
    <name evidence="6" type="ORF">PHATRDRAFT_46156</name>
</gene>
<evidence type="ECO:0000256" key="4">
    <source>
        <dbReference type="ARBA" id="ARBA00022691"/>
    </source>
</evidence>
<keyword evidence="2" id="KW-0489">Methyltransferase</keyword>
<evidence type="ECO:0000256" key="5">
    <source>
        <dbReference type="SAM" id="MobiDB-lite"/>
    </source>
</evidence>
<dbReference type="InterPro" id="IPR001525">
    <property type="entry name" value="C5_MeTfrase"/>
</dbReference>
<feature type="region of interest" description="Disordered" evidence="5">
    <location>
        <begin position="1"/>
        <end position="47"/>
    </location>
</feature>
<dbReference type="InterPro" id="IPR018117">
    <property type="entry name" value="C5_DNA_meth_AS"/>
</dbReference>
<name>B7G088_PHATC</name>
<dbReference type="PaxDb" id="2850-Phatr46156"/>
<dbReference type="InParanoid" id="B7G088"/>
<dbReference type="Gene3D" id="3.40.50.150">
    <property type="entry name" value="Vaccinia Virus protein VP39"/>
    <property type="match status" value="1"/>
</dbReference>
<dbReference type="GO" id="GO:0003886">
    <property type="term" value="F:DNA (cytosine-5-)-methyltransferase activity"/>
    <property type="evidence" value="ECO:0007669"/>
    <property type="project" value="UniProtKB-EC"/>
</dbReference>
<feature type="region of interest" description="Disordered" evidence="5">
    <location>
        <begin position="671"/>
        <end position="699"/>
    </location>
</feature>
<dbReference type="PANTHER" id="PTHR23068">
    <property type="entry name" value="DNA CYTOSINE-5- -METHYLTRANSFERASE 3-RELATED"/>
    <property type="match status" value="1"/>
</dbReference>
<dbReference type="InterPro" id="IPR050390">
    <property type="entry name" value="C5-Methyltransferase"/>
</dbReference>
<dbReference type="GO" id="GO:0032259">
    <property type="term" value="P:methylation"/>
    <property type="evidence" value="ECO:0007669"/>
    <property type="project" value="UniProtKB-KW"/>
</dbReference>
<dbReference type="Proteomes" id="UP000000759">
    <property type="component" value="Chromosome 9"/>
</dbReference>
<protein>
    <recommendedName>
        <fullName evidence="1">DNA (cytosine-5-)-methyltransferase</fullName>
        <ecNumber evidence="1">2.1.1.37</ecNumber>
    </recommendedName>
</protein>
<dbReference type="PROSITE" id="PS00094">
    <property type="entry name" value="C5_MTASE_1"/>
    <property type="match status" value="1"/>
</dbReference>
<dbReference type="AlphaFoldDB" id="B7G088"/>
<dbReference type="RefSeq" id="XP_002180434.1">
    <property type="nucleotide sequence ID" value="XM_002180398.1"/>
</dbReference>
<dbReference type="InterPro" id="IPR029063">
    <property type="entry name" value="SAM-dependent_MTases_sf"/>
</dbReference>
<dbReference type="PANTHER" id="PTHR23068:SF25">
    <property type="entry name" value="DNA (CYTOSINE-5)-METHYLTRANSFERASE DRM2"/>
    <property type="match status" value="1"/>
</dbReference>
<evidence type="ECO:0000256" key="1">
    <source>
        <dbReference type="ARBA" id="ARBA00011975"/>
    </source>
</evidence>
<dbReference type="EC" id="2.1.1.37" evidence="1"/>
<dbReference type="GO" id="GO:0005634">
    <property type="term" value="C:nucleus"/>
    <property type="evidence" value="ECO:0007669"/>
    <property type="project" value="TreeGrafter"/>
</dbReference>
<dbReference type="KEGG" id="pti:PHATRDRAFT_46156"/>
<dbReference type="STRING" id="556484.B7G088"/>
<proteinExistence type="predicted"/>
<feature type="compositionally biased region" description="Basic residues" evidence="5">
    <location>
        <begin position="1"/>
        <end position="13"/>
    </location>
</feature>
<organism evidence="6 7">
    <name type="scientific">Phaeodactylum tricornutum (strain CCAP 1055/1)</name>
    <dbReference type="NCBI Taxonomy" id="556484"/>
    <lineage>
        <taxon>Eukaryota</taxon>
        <taxon>Sar</taxon>
        <taxon>Stramenopiles</taxon>
        <taxon>Ochrophyta</taxon>
        <taxon>Bacillariophyta</taxon>
        <taxon>Bacillariophyceae</taxon>
        <taxon>Bacillariophycidae</taxon>
        <taxon>Naviculales</taxon>
        <taxon>Phaeodactylaceae</taxon>
        <taxon>Phaeodactylum</taxon>
    </lineage>
</organism>
<evidence type="ECO:0000256" key="2">
    <source>
        <dbReference type="ARBA" id="ARBA00022603"/>
    </source>
</evidence>
<accession>B7G088</accession>